<proteinExistence type="predicted"/>
<feature type="transmembrane region" description="Helical" evidence="1">
    <location>
        <begin position="464"/>
        <end position="484"/>
    </location>
</feature>
<dbReference type="PANTHER" id="PTHR31549:SF289">
    <property type="match status" value="1"/>
</dbReference>
<sequence>MASSIFSSNTSEQRWVDQLNQHFTIYVENPPSIFQVPKIVSDTNPEAYSPQKVGIGAFHHLRPDLEEMQSEKLEAVKGFLSPEQYQNFKSLIVDKVRALEPEIRSCYSKYLDLDCDTLAWIMSIDGIYLLHLLSKYPKQENNIQPDDRDLTEDILMMENQLPCIVLKEINKSLNTPPNEGKKDEIEDGFENMDEKLFAEMVSFCESHSPLDLVNSGQMSVFGGTKYLHILDVMYNLMIYTMSSVEPVVFFSAEAGFPGGIKQVAQVAGDLTGLKPLLLLANLPLEEFFGLLKKKDNANGIENSSIQEINIPSASQLHRALKIQFKKRAAGFSANAVKYEEQNRTLYLPVIRLNTDSEAILRNLVAYELASGSNNVISSYLDFMCGIIDTAEDVEFLKANGIIESPLPSEEIAKIFNGMNKSSGMEADFEGIVEKLNEDYENTFRVKCWSFINDHLVPSEATAKLILGILLILLLTLQAFCQVYGCSARWFGKISSI</sequence>
<protein>
    <submittedName>
        <fullName evidence="2">OLC1v1008101C2</fullName>
    </submittedName>
</protein>
<keyword evidence="1" id="KW-0812">Transmembrane</keyword>
<reference evidence="2" key="1">
    <citation type="submission" date="2023-03" db="EMBL/GenBank/DDBJ databases">
        <authorList>
            <person name="Julca I."/>
        </authorList>
    </citation>
    <scope>NUCLEOTIDE SEQUENCE</scope>
</reference>
<name>A0AAV1DNA6_OLDCO</name>
<organism evidence="2 3">
    <name type="scientific">Oldenlandia corymbosa var. corymbosa</name>
    <dbReference type="NCBI Taxonomy" id="529605"/>
    <lineage>
        <taxon>Eukaryota</taxon>
        <taxon>Viridiplantae</taxon>
        <taxon>Streptophyta</taxon>
        <taxon>Embryophyta</taxon>
        <taxon>Tracheophyta</taxon>
        <taxon>Spermatophyta</taxon>
        <taxon>Magnoliopsida</taxon>
        <taxon>eudicotyledons</taxon>
        <taxon>Gunneridae</taxon>
        <taxon>Pentapetalae</taxon>
        <taxon>asterids</taxon>
        <taxon>lamiids</taxon>
        <taxon>Gentianales</taxon>
        <taxon>Rubiaceae</taxon>
        <taxon>Rubioideae</taxon>
        <taxon>Spermacoceae</taxon>
        <taxon>Hedyotis-Oldenlandia complex</taxon>
        <taxon>Oldenlandia</taxon>
    </lineage>
</organism>
<dbReference type="InterPro" id="IPR004158">
    <property type="entry name" value="DUF247_pln"/>
</dbReference>
<keyword evidence="1" id="KW-0472">Membrane</keyword>
<evidence type="ECO:0000313" key="3">
    <source>
        <dbReference type="Proteomes" id="UP001161247"/>
    </source>
</evidence>
<accession>A0AAV1DNA6</accession>
<dbReference type="PANTHER" id="PTHR31549">
    <property type="entry name" value="PROTEIN, PUTATIVE (DUF247)-RELATED-RELATED"/>
    <property type="match status" value="1"/>
</dbReference>
<dbReference type="AlphaFoldDB" id="A0AAV1DNA6"/>
<keyword evidence="3" id="KW-1185">Reference proteome</keyword>
<evidence type="ECO:0000313" key="2">
    <source>
        <dbReference type="EMBL" id="CAI9108502.1"/>
    </source>
</evidence>
<gene>
    <name evidence="2" type="ORF">OLC1_LOCUS16583</name>
</gene>
<evidence type="ECO:0000256" key="1">
    <source>
        <dbReference type="SAM" id="Phobius"/>
    </source>
</evidence>
<dbReference type="EMBL" id="OX459123">
    <property type="protein sequence ID" value="CAI9108502.1"/>
    <property type="molecule type" value="Genomic_DNA"/>
</dbReference>
<keyword evidence="1" id="KW-1133">Transmembrane helix</keyword>
<dbReference type="Proteomes" id="UP001161247">
    <property type="component" value="Chromosome 6"/>
</dbReference>
<dbReference type="Pfam" id="PF03140">
    <property type="entry name" value="DUF247"/>
    <property type="match status" value="1"/>
</dbReference>